<dbReference type="SUPFAM" id="SSF81301">
    <property type="entry name" value="Nucleotidyltransferase"/>
    <property type="match status" value="1"/>
</dbReference>
<reference evidence="3" key="1">
    <citation type="submission" date="2023-10" db="EMBL/GenBank/DDBJ databases">
        <authorList>
            <person name="Chen Y."/>
            <person name="Shah S."/>
            <person name="Dougan E. K."/>
            <person name="Thang M."/>
            <person name="Chan C."/>
        </authorList>
    </citation>
    <scope>NUCLEOTIDE SEQUENCE [LARGE SCALE GENOMIC DNA]</scope>
</reference>
<evidence type="ECO:0000259" key="2">
    <source>
        <dbReference type="Pfam" id="PF22600"/>
    </source>
</evidence>
<dbReference type="Pfam" id="PF22600">
    <property type="entry name" value="MTPAP-like_central"/>
    <property type="match status" value="1"/>
</dbReference>
<dbReference type="EMBL" id="CAUYUJ010019715">
    <property type="protein sequence ID" value="CAK0893134.1"/>
    <property type="molecule type" value="Genomic_DNA"/>
</dbReference>
<organism evidence="3 4">
    <name type="scientific">Prorocentrum cordatum</name>
    <dbReference type="NCBI Taxonomy" id="2364126"/>
    <lineage>
        <taxon>Eukaryota</taxon>
        <taxon>Sar</taxon>
        <taxon>Alveolata</taxon>
        <taxon>Dinophyceae</taxon>
        <taxon>Prorocentrales</taxon>
        <taxon>Prorocentraceae</taxon>
        <taxon>Prorocentrum</taxon>
    </lineage>
</organism>
<dbReference type="PANTHER" id="PTHR12271:SF40">
    <property type="entry name" value="POLY(A) RNA POLYMERASE GLD2"/>
    <property type="match status" value="1"/>
</dbReference>
<feature type="region of interest" description="Disordered" evidence="1">
    <location>
        <begin position="456"/>
        <end position="476"/>
    </location>
</feature>
<dbReference type="Gene3D" id="1.10.1410.10">
    <property type="match status" value="1"/>
</dbReference>
<proteinExistence type="predicted"/>
<evidence type="ECO:0000313" key="4">
    <source>
        <dbReference type="Proteomes" id="UP001189429"/>
    </source>
</evidence>
<evidence type="ECO:0000313" key="3">
    <source>
        <dbReference type="EMBL" id="CAK0893134.1"/>
    </source>
</evidence>
<feature type="domain" description="Poly(A) RNA polymerase mitochondrial-like central palm" evidence="2">
    <location>
        <begin position="77"/>
        <end position="236"/>
    </location>
</feature>
<feature type="compositionally biased region" description="Basic residues" evidence="1">
    <location>
        <begin position="456"/>
        <end position="467"/>
    </location>
</feature>
<gene>
    <name evidence="3" type="ORF">PCOR1329_LOCUS72584</name>
</gene>
<dbReference type="Proteomes" id="UP001189429">
    <property type="component" value="Unassembled WGS sequence"/>
</dbReference>
<feature type="region of interest" description="Disordered" evidence="1">
    <location>
        <begin position="146"/>
        <end position="167"/>
    </location>
</feature>
<comment type="caution">
    <text evidence="3">The sequence shown here is derived from an EMBL/GenBank/DDBJ whole genome shotgun (WGS) entry which is preliminary data.</text>
</comment>
<keyword evidence="4" id="KW-1185">Reference proteome</keyword>
<evidence type="ECO:0000256" key="1">
    <source>
        <dbReference type="SAM" id="MobiDB-lite"/>
    </source>
</evidence>
<sequence>MSFPAARTRSAEPEVTAAAAAPFGFLPQHGQDEDGLAPFEPLPLDTWVRGAAVHPDLSSDVEEKFAGVPQLSASVIDDTVRRIEKGARACIAPCATVHPFGSTVNGFGETTSDLDVFVAVDEEELAYYMGFASQCRQERQLAEVQQQLGEAGVGPASPGRHQPERAADTGKGAISCAVQQLADFLPGHSFKVVRCLPHARRPLVTLADKGGELDEIDVSINNRLPLYNSRLLKAYSSLDDRVRPLVLLVKDWAKRMRVCGANEGNLSSYTWTIMVVYFLQLAGVLPSLQALADSPNTVQDVDYWGHPCEFNTGFVRAEDYKQERERAAARQEAGGSGGEHFTLGHLLFGFFHFFCHEYRWGDESRQSEVVSIRCADRRRADPWFLLCGKVHPEPNLHVEDPIEQRDLNIVLRRERLAQLRAELDRAAALLAGGGSLEELLSARPLGPLALAFARSGRHRPRRARSGGRKREGKAGAATEFHYSIQGSCGEVLTLLPR</sequence>
<dbReference type="InterPro" id="IPR054708">
    <property type="entry name" value="MTPAP-like_central"/>
</dbReference>
<dbReference type="CDD" id="cd05402">
    <property type="entry name" value="NT_PAP_TUTase"/>
    <property type="match status" value="1"/>
</dbReference>
<accession>A0ABN9X1K0</accession>
<dbReference type="PANTHER" id="PTHR12271">
    <property type="entry name" value="POLY A POLYMERASE CID PAP -RELATED"/>
    <property type="match status" value="1"/>
</dbReference>
<name>A0ABN9X1K0_9DINO</name>
<dbReference type="SUPFAM" id="SSF81631">
    <property type="entry name" value="PAP/OAS1 substrate-binding domain"/>
    <property type="match status" value="1"/>
</dbReference>
<dbReference type="InterPro" id="IPR043519">
    <property type="entry name" value="NT_sf"/>
</dbReference>
<protein>
    <recommendedName>
        <fullName evidence="2">Poly(A) RNA polymerase mitochondrial-like central palm domain-containing protein</fullName>
    </recommendedName>
</protein>